<evidence type="ECO:0000313" key="3">
    <source>
        <dbReference type="EMBL" id="CAD8056303.1"/>
    </source>
</evidence>
<protein>
    <recommendedName>
        <fullName evidence="5">Transmembrane protein</fullName>
    </recommendedName>
</protein>
<gene>
    <name evidence="3" type="ORF">PSON_ATCC_30995.1.T0100170</name>
</gene>
<reference evidence="3" key="1">
    <citation type="submission" date="2021-01" db="EMBL/GenBank/DDBJ databases">
        <authorList>
            <consortium name="Genoscope - CEA"/>
            <person name="William W."/>
        </authorList>
    </citation>
    <scope>NUCLEOTIDE SEQUENCE</scope>
</reference>
<accession>A0A8S1KRW6</accession>
<evidence type="ECO:0000256" key="1">
    <source>
        <dbReference type="SAM" id="Coils"/>
    </source>
</evidence>
<keyword evidence="2" id="KW-0472">Membrane</keyword>
<feature type="transmembrane region" description="Helical" evidence="2">
    <location>
        <begin position="31"/>
        <end position="53"/>
    </location>
</feature>
<feature type="transmembrane region" description="Helical" evidence="2">
    <location>
        <begin position="59"/>
        <end position="78"/>
    </location>
</feature>
<keyword evidence="4" id="KW-1185">Reference proteome</keyword>
<dbReference type="OrthoDB" id="10252009at2759"/>
<proteinExistence type="predicted"/>
<comment type="caution">
    <text evidence="3">The sequence shown here is derived from an EMBL/GenBank/DDBJ whole genome shotgun (WGS) entry which is preliminary data.</text>
</comment>
<sequence length="204" mass="24725">MSQRQMELIFTVDSIQEILIMLKINIYYTNYIFRLHQIQLIFLKQIYVIITYISKYHFLIQSLNHYLIIFPMCSIFLMKIEIQTNVMVHAILEFLQILLFFQLNQCNILKGISFFQLNIMILSNEGFIKLLRVYEQFIKKVNQIENSDYKNVNKNLQYETKTNQFLKQIELEIEERKKNLEILKQKYQQIQNTKLISHQSKIVL</sequence>
<keyword evidence="1" id="KW-0175">Coiled coil</keyword>
<keyword evidence="2" id="KW-0812">Transmembrane</keyword>
<evidence type="ECO:0000313" key="4">
    <source>
        <dbReference type="Proteomes" id="UP000692954"/>
    </source>
</evidence>
<name>A0A8S1KRW6_9CILI</name>
<evidence type="ECO:0000256" key="2">
    <source>
        <dbReference type="SAM" id="Phobius"/>
    </source>
</evidence>
<dbReference type="EMBL" id="CAJJDN010000010">
    <property type="protein sequence ID" value="CAD8056303.1"/>
    <property type="molecule type" value="Genomic_DNA"/>
</dbReference>
<evidence type="ECO:0008006" key="5">
    <source>
        <dbReference type="Google" id="ProtNLM"/>
    </source>
</evidence>
<feature type="coiled-coil region" evidence="1">
    <location>
        <begin position="166"/>
        <end position="193"/>
    </location>
</feature>
<keyword evidence="2" id="KW-1133">Transmembrane helix</keyword>
<organism evidence="3 4">
    <name type="scientific">Paramecium sonneborni</name>
    <dbReference type="NCBI Taxonomy" id="65129"/>
    <lineage>
        <taxon>Eukaryota</taxon>
        <taxon>Sar</taxon>
        <taxon>Alveolata</taxon>
        <taxon>Ciliophora</taxon>
        <taxon>Intramacronucleata</taxon>
        <taxon>Oligohymenophorea</taxon>
        <taxon>Peniculida</taxon>
        <taxon>Parameciidae</taxon>
        <taxon>Paramecium</taxon>
    </lineage>
</organism>
<dbReference type="AlphaFoldDB" id="A0A8S1KRW6"/>
<dbReference type="Proteomes" id="UP000692954">
    <property type="component" value="Unassembled WGS sequence"/>
</dbReference>